<dbReference type="SUPFAM" id="SSF54631">
    <property type="entry name" value="CBS-domain pair"/>
    <property type="match status" value="1"/>
</dbReference>
<dbReference type="PANTHER" id="PTHR43080">
    <property type="entry name" value="CBS DOMAIN-CONTAINING PROTEIN CBSX3, MITOCHONDRIAL"/>
    <property type="match status" value="1"/>
</dbReference>
<dbReference type="Pfam" id="PF00571">
    <property type="entry name" value="CBS"/>
    <property type="match status" value="2"/>
</dbReference>
<dbReference type="PANTHER" id="PTHR43080:SF2">
    <property type="entry name" value="CBS DOMAIN-CONTAINING PROTEIN"/>
    <property type="match status" value="1"/>
</dbReference>
<organism evidence="4 5">
    <name type="scientific">Cryptosporangium phraense</name>
    <dbReference type="NCBI Taxonomy" id="2593070"/>
    <lineage>
        <taxon>Bacteria</taxon>
        <taxon>Bacillati</taxon>
        <taxon>Actinomycetota</taxon>
        <taxon>Actinomycetes</taxon>
        <taxon>Cryptosporangiales</taxon>
        <taxon>Cryptosporangiaceae</taxon>
        <taxon>Cryptosporangium</taxon>
    </lineage>
</organism>
<reference evidence="4 5" key="1">
    <citation type="submission" date="2019-07" db="EMBL/GenBank/DDBJ databases">
        <title>Cryptosporangium phraense sp. nov., isolated from plant litter.</title>
        <authorList>
            <person name="Suriyachadkun C."/>
        </authorList>
    </citation>
    <scope>NUCLEOTIDE SEQUENCE [LARGE SCALE GENOMIC DNA]</scope>
    <source>
        <strain evidence="4 5">A-T 5661</strain>
    </source>
</reference>
<dbReference type="FunCoup" id="A0A545AMM3">
    <property type="interactions" value="88"/>
</dbReference>
<dbReference type="Gene3D" id="3.10.580.10">
    <property type="entry name" value="CBS-domain"/>
    <property type="match status" value="1"/>
</dbReference>
<feature type="domain" description="CBS" evidence="3">
    <location>
        <begin position="94"/>
        <end position="147"/>
    </location>
</feature>
<keyword evidence="5" id="KW-1185">Reference proteome</keyword>
<dbReference type="PROSITE" id="PS51371">
    <property type="entry name" value="CBS"/>
    <property type="match status" value="2"/>
</dbReference>
<evidence type="ECO:0000313" key="5">
    <source>
        <dbReference type="Proteomes" id="UP000317982"/>
    </source>
</evidence>
<evidence type="ECO:0000259" key="3">
    <source>
        <dbReference type="PROSITE" id="PS51371"/>
    </source>
</evidence>
<proteinExistence type="predicted"/>
<evidence type="ECO:0000256" key="1">
    <source>
        <dbReference type="ARBA" id="ARBA00023122"/>
    </source>
</evidence>
<name>A0A545AMM3_9ACTN</name>
<dbReference type="OrthoDB" id="9799454at2"/>
<keyword evidence="1 2" id="KW-0129">CBS domain</keyword>
<dbReference type="SMART" id="SM00116">
    <property type="entry name" value="CBS"/>
    <property type="match status" value="2"/>
</dbReference>
<dbReference type="InterPro" id="IPR051257">
    <property type="entry name" value="Diverse_CBS-Domain"/>
</dbReference>
<dbReference type="InParanoid" id="A0A545AMM3"/>
<protein>
    <submittedName>
        <fullName evidence="4">CBS domain-containing protein</fullName>
    </submittedName>
</protein>
<dbReference type="InterPro" id="IPR000644">
    <property type="entry name" value="CBS_dom"/>
</dbReference>
<dbReference type="AlphaFoldDB" id="A0A545AMM3"/>
<comment type="caution">
    <text evidence="4">The sequence shown here is derived from an EMBL/GenBank/DDBJ whole genome shotgun (WGS) entry which is preliminary data.</text>
</comment>
<feature type="domain" description="CBS" evidence="3">
    <location>
        <begin position="7"/>
        <end position="63"/>
    </location>
</feature>
<gene>
    <name evidence="4" type="ORF">FL583_23155</name>
</gene>
<dbReference type="EMBL" id="VIRS01000017">
    <property type="protein sequence ID" value="TQS42594.1"/>
    <property type="molecule type" value="Genomic_DNA"/>
</dbReference>
<evidence type="ECO:0000256" key="2">
    <source>
        <dbReference type="PROSITE-ProRule" id="PRU00703"/>
    </source>
</evidence>
<accession>A0A545AMM3</accession>
<sequence>MLVQDVMTRFPACIHLGADIRRAAELVSISQVSELMVLDHDDEFVGALSEGDLIRAILPTWDESLRAGGSLNDAFGDLARKARDLAGRPIDPLVVRNAITLRPTDEVARAAVVMTEKQIRRLPVVDGRKLEGTVARADICRAVIYYA</sequence>
<dbReference type="InterPro" id="IPR046342">
    <property type="entry name" value="CBS_dom_sf"/>
</dbReference>
<dbReference type="Proteomes" id="UP000317982">
    <property type="component" value="Unassembled WGS sequence"/>
</dbReference>
<evidence type="ECO:0000313" key="4">
    <source>
        <dbReference type="EMBL" id="TQS42594.1"/>
    </source>
</evidence>